<dbReference type="SMART" id="SM00235">
    <property type="entry name" value="ZnMc"/>
    <property type="match status" value="1"/>
</dbReference>
<keyword evidence="11" id="KW-1185">Reference proteome</keyword>
<keyword evidence="2 6" id="KW-0479">Metal-binding</keyword>
<dbReference type="InterPro" id="IPR024079">
    <property type="entry name" value="MetalloPept_cat_dom_sf"/>
</dbReference>
<evidence type="ECO:0000259" key="9">
    <source>
        <dbReference type="PROSITE" id="PS51864"/>
    </source>
</evidence>
<dbReference type="Gene3D" id="3.40.390.10">
    <property type="entry name" value="Collagenase (Catalytic Domain)"/>
    <property type="match status" value="1"/>
</dbReference>
<evidence type="ECO:0000256" key="2">
    <source>
        <dbReference type="ARBA" id="ARBA00022723"/>
    </source>
</evidence>
<feature type="region of interest" description="Disordered" evidence="8">
    <location>
        <begin position="609"/>
        <end position="631"/>
    </location>
</feature>
<feature type="binding site" evidence="6">
    <location>
        <position position="152"/>
    </location>
    <ligand>
        <name>Zn(2+)</name>
        <dbReference type="ChEBI" id="CHEBI:29105"/>
        <note>catalytic</note>
    </ligand>
</feature>
<keyword evidence="1 6" id="KW-0645">Protease</keyword>
<feature type="active site" evidence="6">
    <location>
        <position position="149"/>
    </location>
</feature>
<evidence type="ECO:0000256" key="1">
    <source>
        <dbReference type="ARBA" id="ARBA00022670"/>
    </source>
</evidence>
<proteinExistence type="predicted"/>
<feature type="binding site" evidence="6">
    <location>
        <position position="158"/>
    </location>
    <ligand>
        <name>Zn(2+)</name>
        <dbReference type="ChEBI" id="CHEBI:29105"/>
        <note>catalytic</note>
    </ligand>
</feature>
<feature type="region of interest" description="Disordered" evidence="8">
    <location>
        <begin position="477"/>
        <end position="521"/>
    </location>
</feature>
<keyword evidence="4 6" id="KW-0862">Zinc</keyword>
<evidence type="ECO:0000313" key="11">
    <source>
        <dbReference type="Proteomes" id="UP001642540"/>
    </source>
</evidence>
<evidence type="ECO:0000256" key="3">
    <source>
        <dbReference type="ARBA" id="ARBA00022801"/>
    </source>
</evidence>
<feature type="compositionally biased region" description="Polar residues" evidence="8">
    <location>
        <begin position="477"/>
        <end position="490"/>
    </location>
</feature>
<comment type="caution">
    <text evidence="6">Lacks conserved residue(s) required for the propagation of feature annotation.</text>
</comment>
<evidence type="ECO:0000256" key="5">
    <source>
        <dbReference type="ARBA" id="ARBA00023049"/>
    </source>
</evidence>
<feature type="region of interest" description="Disordered" evidence="8">
    <location>
        <begin position="734"/>
        <end position="765"/>
    </location>
</feature>
<feature type="domain" description="Peptidase M12A" evidence="9">
    <location>
        <begin position="57"/>
        <end position="239"/>
    </location>
</feature>
<protein>
    <recommendedName>
        <fullName evidence="7">Metalloendopeptidase</fullName>
        <ecNumber evidence="7">3.4.24.-</ecNumber>
    </recommendedName>
</protein>
<dbReference type="InterPro" id="IPR001506">
    <property type="entry name" value="Peptidase_M12A"/>
</dbReference>
<evidence type="ECO:0000256" key="7">
    <source>
        <dbReference type="RuleBase" id="RU361183"/>
    </source>
</evidence>
<dbReference type="Proteomes" id="UP001642540">
    <property type="component" value="Unassembled WGS sequence"/>
</dbReference>
<evidence type="ECO:0000313" key="10">
    <source>
        <dbReference type="EMBL" id="CAL8067930.1"/>
    </source>
</evidence>
<accession>A0ABP1PKF2</accession>
<feature type="binding site" evidence="6">
    <location>
        <position position="148"/>
    </location>
    <ligand>
        <name>Zn(2+)</name>
        <dbReference type="ChEBI" id="CHEBI:29105"/>
        <note>catalytic</note>
    </ligand>
</feature>
<dbReference type="PRINTS" id="PR00480">
    <property type="entry name" value="ASTACIN"/>
</dbReference>
<organism evidence="10 11">
    <name type="scientific">Orchesella dallaii</name>
    <dbReference type="NCBI Taxonomy" id="48710"/>
    <lineage>
        <taxon>Eukaryota</taxon>
        <taxon>Metazoa</taxon>
        <taxon>Ecdysozoa</taxon>
        <taxon>Arthropoda</taxon>
        <taxon>Hexapoda</taxon>
        <taxon>Collembola</taxon>
        <taxon>Entomobryomorpha</taxon>
        <taxon>Entomobryoidea</taxon>
        <taxon>Orchesellidae</taxon>
        <taxon>Orchesellinae</taxon>
        <taxon>Orchesella</taxon>
    </lineage>
</organism>
<name>A0ABP1PKF2_9HEXA</name>
<evidence type="ECO:0000256" key="6">
    <source>
        <dbReference type="PROSITE-ProRule" id="PRU01211"/>
    </source>
</evidence>
<sequence length="765" mass="85193">MAKLIKNITLTCASILIFYIPNITARFSCQTPDPSDSIENLSDQFGDYFYRSGEYFNRDVGMSRWENNIVKYSLDGSLTANDRKAVSDAIEEYHTKTCLKFEPKESRDRAYVHIEIDNSVCGYATGYRGRRQVAQMGQNCRDKHTMVHELGHIIGLDHEHQRRDRGDYINYRRCKKNDPILRHSRPVGFYDYQSVMHYSCGSCLGGWPTQGSNIKCGEHFNNGLSVLDADHINSMYECGGCKRHRWRPANQLTSGDRSNLHSFGYTNSDGQPIYPCRSLYQGQVVLGHGSFSQSNSRCYIIHSNRVIALQNNVEVLTIPGGLRQQCHTYKLTSRSRASVGEGIPVAAKNNNAQRKVYIAYGTGAVRTVGEVATAATNSFVDSAQLLADGNNVVKSNDYKVLTCSCSSGEDIEPPNSLPFLPDISTTVSYPRVIPRRVGYGSTPNAVPVTTATPAYVPITTSSYPRAIPRQVYSGSTLIGQTQPSTASSPRSIPRQVSYGSLPTRYANPTTTSSPRSIPRQVSYGSLPTRKIQSTVIPYIKPIPRQVQVGRHLETSDENSAKNEWSFGESDNKNFLSKFLTDHFHDELTSNLEENIENNPVKSSEEFDSWWSLNENGPNESQRNSESSEGSLSILNTGLNTLDSTAGHAADGEILDTSSYWDFLTDIYAPVENDDDWFAADNLLDDSVSTKPGSQNIGEENSFSDAHFIEGGVPSENIFDEMYADNGNEELNTRVQKSPIMSESQEEQPDNYGASDEQSILIDNWW</sequence>
<keyword evidence="5 6" id="KW-0482">Metalloprotease</keyword>
<dbReference type="SUPFAM" id="SSF55486">
    <property type="entry name" value="Metalloproteases ('zincins'), catalytic domain"/>
    <property type="match status" value="1"/>
</dbReference>
<dbReference type="EC" id="3.4.24.-" evidence="7"/>
<dbReference type="PANTHER" id="PTHR10127:SF780">
    <property type="entry name" value="METALLOENDOPEPTIDASE"/>
    <property type="match status" value="1"/>
</dbReference>
<dbReference type="Pfam" id="PF01400">
    <property type="entry name" value="Astacin"/>
    <property type="match status" value="1"/>
</dbReference>
<reference evidence="10 11" key="1">
    <citation type="submission" date="2024-08" db="EMBL/GenBank/DDBJ databases">
        <authorList>
            <person name="Cucini C."/>
            <person name="Frati F."/>
        </authorList>
    </citation>
    <scope>NUCLEOTIDE SEQUENCE [LARGE SCALE GENOMIC DNA]</scope>
</reference>
<dbReference type="PROSITE" id="PS51864">
    <property type="entry name" value="ASTACIN"/>
    <property type="match status" value="1"/>
</dbReference>
<evidence type="ECO:0000256" key="8">
    <source>
        <dbReference type="SAM" id="MobiDB-lite"/>
    </source>
</evidence>
<keyword evidence="3 6" id="KW-0378">Hydrolase</keyword>
<evidence type="ECO:0000256" key="4">
    <source>
        <dbReference type="ARBA" id="ARBA00022833"/>
    </source>
</evidence>
<gene>
    <name evidence="10" type="ORF">ODALV1_LOCUS29</name>
</gene>
<dbReference type="PANTHER" id="PTHR10127">
    <property type="entry name" value="DISCOIDIN, CUB, EGF, LAMININ , AND ZINC METALLOPROTEASE DOMAIN CONTAINING"/>
    <property type="match status" value="1"/>
</dbReference>
<comment type="caution">
    <text evidence="10">The sequence shown here is derived from an EMBL/GenBank/DDBJ whole genome shotgun (WGS) entry which is preliminary data.</text>
</comment>
<feature type="compositionally biased region" description="Polar residues" evidence="8">
    <location>
        <begin position="506"/>
        <end position="515"/>
    </location>
</feature>
<dbReference type="InterPro" id="IPR006026">
    <property type="entry name" value="Peptidase_Metallo"/>
</dbReference>
<comment type="cofactor">
    <cofactor evidence="6 7">
        <name>Zn(2+)</name>
        <dbReference type="ChEBI" id="CHEBI:29105"/>
    </cofactor>
    <text evidence="6 7">Binds 1 zinc ion per subunit.</text>
</comment>
<feature type="compositionally biased region" description="Polar residues" evidence="8">
    <location>
        <begin position="610"/>
        <end position="631"/>
    </location>
</feature>
<dbReference type="EMBL" id="CAXLJM020000001">
    <property type="protein sequence ID" value="CAL8067930.1"/>
    <property type="molecule type" value="Genomic_DNA"/>
</dbReference>